<dbReference type="Pfam" id="PF13581">
    <property type="entry name" value="HATPase_c_2"/>
    <property type="match status" value="1"/>
</dbReference>
<dbReference type="PANTHER" id="PTHR35526:SF3">
    <property type="entry name" value="ANTI-SIGMA-F FACTOR RSBW"/>
    <property type="match status" value="1"/>
</dbReference>
<evidence type="ECO:0000256" key="1">
    <source>
        <dbReference type="ARBA" id="ARBA00022527"/>
    </source>
</evidence>
<keyword evidence="4" id="KW-1185">Reference proteome</keyword>
<evidence type="ECO:0000259" key="2">
    <source>
        <dbReference type="Pfam" id="PF13581"/>
    </source>
</evidence>
<comment type="caution">
    <text evidence="3">The sequence shown here is derived from an EMBL/GenBank/DDBJ whole genome shotgun (WGS) entry which is preliminary data.</text>
</comment>
<dbReference type="CDD" id="cd16936">
    <property type="entry name" value="HATPase_RsbW-like"/>
    <property type="match status" value="1"/>
</dbReference>
<evidence type="ECO:0000313" key="3">
    <source>
        <dbReference type="EMBL" id="GAA1017092.1"/>
    </source>
</evidence>
<feature type="domain" description="Histidine kinase/HSP90-like ATPase" evidence="2">
    <location>
        <begin position="28"/>
        <end position="153"/>
    </location>
</feature>
<gene>
    <name evidence="3" type="ORF">GCM10009564_54150</name>
</gene>
<evidence type="ECO:0000313" key="4">
    <source>
        <dbReference type="Proteomes" id="UP001501072"/>
    </source>
</evidence>
<dbReference type="EMBL" id="BAAAHU010000100">
    <property type="protein sequence ID" value="GAA1017092.1"/>
    <property type="molecule type" value="Genomic_DNA"/>
</dbReference>
<dbReference type="Gene3D" id="3.30.565.10">
    <property type="entry name" value="Histidine kinase-like ATPase, C-terminal domain"/>
    <property type="match status" value="1"/>
</dbReference>
<dbReference type="Proteomes" id="UP001501072">
    <property type="component" value="Unassembled WGS sequence"/>
</dbReference>
<proteinExistence type="predicted"/>
<organism evidence="3 4">
    <name type="scientific">Streptomyces thermogriseus</name>
    <dbReference type="NCBI Taxonomy" id="75292"/>
    <lineage>
        <taxon>Bacteria</taxon>
        <taxon>Bacillati</taxon>
        <taxon>Actinomycetota</taxon>
        <taxon>Actinomycetes</taxon>
        <taxon>Kitasatosporales</taxon>
        <taxon>Streptomycetaceae</taxon>
        <taxon>Streptomyces</taxon>
    </lineage>
</organism>
<sequence>MTAVAERPAKAMPERASRQIRAADRMTFAALLTAVGCARLFVKYTLQNWRVEREHIETAELLASELVTNAVKSTGIIEPHPAYTALNHLVLVHVRLLLFDNSVVLEAWDADPNPPVMQEQTLDAESGRGLLLVATMSRRWNYYHPKSGGKVVWCEIALPSWPTEGDTAELPRVLPRRKRHTGPTQPTQVMNDPELLRRVIEGLHALDSDEKRED</sequence>
<keyword evidence="1" id="KW-0808">Transferase</keyword>
<reference evidence="3 4" key="1">
    <citation type="journal article" date="2019" name="Int. J. Syst. Evol. Microbiol.">
        <title>The Global Catalogue of Microorganisms (GCM) 10K type strain sequencing project: providing services to taxonomists for standard genome sequencing and annotation.</title>
        <authorList>
            <consortium name="The Broad Institute Genomics Platform"/>
            <consortium name="The Broad Institute Genome Sequencing Center for Infectious Disease"/>
            <person name="Wu L."/>
            <person name="Ma J."/>
        </authorList>
    </citation>
    <scope>NUCLEOTIDE SEQUENCE [LARGE SCALE GENOMIC DNA]</scope>
    <source>
        <strain evidence="3 4">JCM 11269</strain>
    </source>
</reference>
<protein>
    <recommendedName>
        <fullName evidence="2">Histidine kinase/HSP90-like ATPase domain-containing protein</fullName>
    </recommendedName>
</protein>
<dbReference type="PANTHER" id="PTHR35526">
    <property type="entry name" value="ANTI-SIGMA-F FACTOR RSBW-RELATED"/>
    <property type="match status" value="1"/>
</dbReference>
<accession>A0ABN1T6W9</accession>
<dbReference type="InterPro" id="IPR036890">
    <property type="entry name" value="HATPase_C_sf"/>
</dbReference>
<name>A0ABN1T6W9_9ACTN</name>
<dbReference type="RefSeq" id="WP_346074438.1">
    <property type="nucleotide sequence ID" value="NZ_BAAAHU010000100.1"/>
</dbReference>
<dbReference type="InterPro" id="IPR050267">
    <property type="entry name" value="Anti-sigma-factor_SerPK"/>
</dbReference>
<keyword evidence="1" id="KW-0723">Serine/threonine-protein kinase</keyword>
<dbReference type="InterPro" id="IPR003594">
    <property type="entry name" value="HATPase_dom"/>
</dbReference>
<keyword evidence="1" id="KW-0418">Kinase</keyword>